<gene>
    <name evidence="7" type="ORF">ASZ90_010783</name>
</gene>
<comment type="caution">
    <text evidence="7">The sequence shown here is derived from an EMBL/GenBank/DDBJ whole genome shotgun (WGS) entry which is preliminary data.</text>
</comment>
<organism evidence="7">
    <name type="scientific">hydrocarbon metagenome</name>
    <dbReference type="NCBI Taxonomy" id="938273"/>
    <lineage>
        <taxon>unclassified sequences</taxon>
        <taxon>metagenomes</taxon>
        <taxon>ecological metagenomes</taxon>
    </lineage>
</organism>
<feature type="transmembrane region" description="Helical" evidence="6">
    <location>
        <begin position="260"/>
        <end position="283"/>
    </location>
</feature>
<evidence type="ECO:0000256" key="6">
    <source>
        <dbReference type="SAM" id="Phobius"/>
    </source>
</evidence>
<feature type="transmembrane region" description="Helical" evidence="6">
    <location>
        <begin position="204"/>
        <end position="228"/>
    </location>
</feature>
<reference evidence="7" key="1">
    <citation type="journal article" date="2015" name="Proc. Natl. Acad. Sci. U.S.A.">
        <title>Networks of energetic and metabolic interactions define dynamics in microbial communities.</title>
        <authorList>
            <person name="Embree M."/>
            <person name="Liu J.K."/>
            <person name="Al-Bassam M.M."/>
            <person name="Zengler K."/>
        </authorList>
    </citation>
    <scope>NUCLEOTIDE SEQUENCE</scope>
</reference>
<keyword evidence="5 6" id="KW-0472">Membrane</keyword>
<dbReference type="InterPro" id="IPR002549">
    <property type="entry name" value="AI-2E-like"/>
</dbReference>
<keyword evidence="3 6" id="KW-0812">Transmembrane</keyword>
<sequence length="343" mass="37203">MTERNLSPPIILLLAGASLVIILAGIRAAAPVLGPLLLAVFIAMLIIPIFRWLIGKGLPTPLALGVLIAGLAIAFLLLSTFVTVAFGQLMNALPAYQEQFRVQFAVIEEFLAEYGIDIGSIRPLDLIDRGTILHYLTNLVVSLTSAAFYLILVVIATGFLLLEAPRFSTGIERWLGNNSPMLGRLRRSGSLLVEYMIVRTKVNLVTGSGAAAVLYLLGVDFALFWGLVIFVLAYIPYLGITIGIIPVVILTWLTVGPAAVAIVLLVVTVVNTFAELVLFPHWAGHGLNLSPFIVLFSVFFWGFILGAVGVFLAVPLTLAVKLLLENWNETYWLAAMMSSDKEQ</sequence>
<comment type="similarity">
    <text evidence="2">Belongs to the autoinducer-2 exporter (AI-2E) (TC 2.A.86) family.</text>
</comment>
<keyword evidence="4 6" id="KW-1133">Transmembrane helix</keyword>
<name>A0A0W8FF52_9ZZZZ</name>
<accession>A0A0W8FF52</accession>
<evidence type="ECO:0000256" key="1">
    <source>
        <dbReference type="ARBA" id="ARBA00004141"/>
    </source>
</evidence>
<dbReference type="EMBL" id="LNQE01001283">
    <property type="protein sequence ID" value="KUG19495.1"/>
    <property type="molecule type" value="Genomic_DNA"/>
</dbReference>
<comment type="subcellular location">
    <subcellularLocation>
        <location evidence="1">Membrane</location>
        <topology evidence="1">Multi-pass membrane protein</topology>
    </subcellularLocation>
</comment>
<feature type="transmembrane region" description="Helical" evidence="6">
    <location>
        <begin position="12"/>
        <end position="30"/>
    </location>
</feature>
<dbReference type="Pfam" id="PF01594">
    <property type="entry name" value="AI-2E_transport"/>
    <property type="match status" value="1"/>
</dbReference>
<feature type="transmembrane region" description="Helical" evidence="6">
    <location>
        <begin position="36"/>
        <end position="54"/>
    </location>
</feature>
<feature type="transmembrane region" description="Helical" evidence="6">
    <location>
        <begin position="234"/>
        <end position="253"/>
    </location>
</feature>
<evidence type="ECO:0000256" key="5">
    <source>
        <dbReference type="ARBA" id="ARBA00023136"/>
    </source>
</evidence>
<evidence type="ECO:0000256" key="2">
    <source>
        <dbReference type="ARBA" id="ARBA00009773"/>
    </source>
</evidence>
<feature type="transmembrane region" description="Helical" evidence="6">
    <location>
        <begin position="289"/>
        <end position="314"/>
    </location>
</feature>
<dbReference type="PANTHER" id="PTHR21716:SF64">
    <property type="entry name" value="AI-2 TRANSPORT PROTEIN TQSA"/>
    <property type="match status" value="1"/>
</dbReference>
<dbReference type="PANTHER" id="PTHR21716">
    <property type="entry name" value="TRANSMEMBRANE PROTEIN"/>
    <property type="match status" value="1"/>
</dbReference>
<dbReference type="GO" id="GO:0055085">
    <property type="term" value="P:transmembrane transport"/>
    <property type="evidence" value="ECO:0007669"/>
    <property type="project" value="TreeGrafter"/>
</dbReference>
<evidence type="ECO:0000256" key="4">
    <source>
        <dbReference type="ARBA" id="ARBA00022989"/>
    </source>
</evidence>
<evidence type="ECO:0000313" key="7">
    <source>
        <dbReference type="EMBL" id="KUG19495.1"/>
    </source>
</evidence>
<feature type="transmembrane region" description="Helical" evidence="6">
    <location>
        <begin position="61"/>
        <end position="86"/>
    </location>
</feature>
<protein>
    <submittedName>
        <fullName evidence="7">Putative transport protein</fullName>
    </submittedName>
</protein>
<evidence type="ECO:0000256" key="3">
    <source>
        <dbReference type="ARBA" id="ARBA00022692"/>
    </source>
</evidence>
<dbReference type="GO" id="GO:0016020">
    <property type="term" value="C:membrane"/>
    <property type="evidence" value="ECO:0007669"/>
    <property type="project" value="UniProtKB-SubCell"/>
</dbReference>
<feature type="transmembrane region" description="Helical" evidence="6">
    <location>
        <begin position="139"/>
        <end position="162"/>
    </location>
</feature>
<proteinExistence type="inferred from homology"/>
<dbReference type="AlphaFoldDB" id="A0A0W8FF52"/>